<feature type="transmembrane region" description="Helical" evidence="1">
    <location>
        <begin position="12"/>
        <end position="36"/>
    </location>
</feature>
<dbReference type="KEGG" id="svp:Pan189_35930"/>
<name>A0A517R5Q7_9PLAN</name>
<keyword evidence="1" id="KW-1133">Transmembrane helix</keyword>
<proteinExistence type="predicted"/>
<dbReference type="EMBL" id="CP036268">
    <property type="protein sequence ID" value="QDT39190.1"/>
    <property type="molecule type" value="Genomic_DNA"/>
</dbReference>
<accession>A0A517R5Q7</accession>
<evidence type="ECO:0000256" key="1">
    <source>
        <dbReference type="SAM" id="Phobius"/>
    </source>
</evidence>
<gene>
    <name evidence="2" type="ORF">Pan189_35930</name>
</gene>
<reference evidence="2 3" key="1">
    <citation type="submission" date="2019-02" db="EMBL/GenBank/DDBJ databases">
        <title>Deep-cultivation of Planctomycetes and their phenomic and genomic characterization uncovers novel biology.</title>
        <authorList>
            <person name="Wiegand S."/>
            <person name="Jogler M."/>
            <person name="Boedeker C."/>
            <person name="Pinto D."/>
            <person name="Vollmers J."/>
            <person name="Rivas-Marin E."/>
            <person name="Kohn T."/>
            <person name="Peeters S.H."/>
            <person name="Heuer A."/>
            <person name="Rast P."/>
            <person name="Oberbeckmann S."/>
            <person name="Bunk B."/>
            <person name="Jeske O."/>
            <person name="Meyerdierks A."/>
            <person name="Storesund J.E."/>
            <person name="Kallscheuer N."/>
            <person name="Luecker S."/>
            <person name="Lage O.M."/>
            <person name="Pohl T."/>
            <person name="Merkel B.J."/>
            <person name="Hornburger P."/>
            <person name="Mueller R.-W."/>
            <person name="Bruemmer F."/>
            <person name="Labrenz M."/>
            <person name="Spormann A.M."/>
            <person name="Op den Camp H."/>
            <person name="Overmann J."/>
            <person name="Amann R."/>
            <person name="Jetten M.S.M."/>
            <person name="Mascher T."/>
            <person name="Medema M.H."/>
            <person name="Devos D.P."/>
            <person name="Kaster A.-K."/>
            <person name="Ovreas L."/>
            <person name="Rohde M."/>
            <person name="Galperin M.Y."/>
            <person name="Jogler C."/>
        </authorList>
    </citation>
    <scope>NUCLEOTIDE SEQUENCE [LARGE SCALE GENOMIC DNA]</scope>
    <source>
        <strain evidence="2 3">Pan189</strain>
    </source>
</reference>
<protein>
    <submittedName>
        <fullName evidence="2">Uncharacterized protein</fullName>
    </submittedName>
</protein>
<dbReference type="AlphaFoldDB" id="A0A517R5Q7"/>
<dbReference type="Proteomes" id="UP000317318">
    <property type="component" value="Chromosome"/>
</dbReference>
<keyword evidence="1" id="KW-0812">Transmembrane</keyword>
<organism evidence="2 3">
    <name type="scientific">Stratiformator vulcanicus</name>
    <dbReference type="NCBI Taxonomy" id="2527980"/>
    <lineage>
        <taxon>Bacteria</taxon>
        <taxon>Pseudomonadati</taxon>
        <taxon>Planctomycetota</taxon>
        <taxon>Planctomycetia</taxon>
        <taxon>Planctomycetales</taxon>
        <taxon>Planctomycetaceae</taxon>
        <taxon>Stratiformator</taxon>
    </lineage>
</organism>
<keyword evidence="1" id="KW-0472">Membrane</keyword>
<evidence type="ECO:0000313" key="3">
    <source>
        <dbReference type="Proteomes" id="UP000317318"/>
    </source>
</evidence>
<sequence length="37" mass="3931">MLLFESNPLRAIAFVATTCATAFVLFIGAVVVSVVMK</sequence>
<keyword evidence="3" id="KW-1185">Reference proteome</keyword>
<evidence type="ECO:0000313" key="2">
    <source>
        <dbReference type="EMBL" id="QDT39190.1"/>
    </source>
</evidence>